<protein>
    <submittedName>
        <fullName evidence="1">Uncharacterized protein</fullName>
    </submittedName>
</protein>
<organism evidence="1 2">
    <name type="scientific">Sporocytophaga myxococcoides</name>
    <dbReference type="NCBI Taxonomy" id="153721"/>
    <lineage>
        <taxon>Bacteria</taxon>
        <taxon>Pseudomonadati</taxon>
        <taxon>Bacteroidota</taxon>
        <taxon>Cytophagia</taxon>
        <taxon>Cytophagales</taxon>
        <taxon>Cytophagaceae</taxon>
        <taxon>Sporocytophaga</taxon>
    </lineage>
</organism>
<gene>
    <name evidence="1" type="ORF">MYP_3323</name>
</gene>
<dbReference type="AlphaFoldDB" id="A0A098LI10"/>
<sequence length="59" mass="6949">MRDYISINITISPRFGGAFCFMEDMQKKSMMNILSEEYIIYQRFFREQTPVGAGDRIDS</sequence>
<dbReference type="EMBL" id="BBLT01000006">
    <property type="protein sequence ID" value="GAL86094.1"/>
    <property type="molecule type" value="Genomic_DNA"/>
</dbReference>
<accession>A0A098LI10</accession>
<reference evidence="1 2" key="1">
    <citation type="submission" date="2014-09" db="EMBL/GenBank/DDBJ databases">
        <title>Sporocytophaga myxococcoides PG-01 genome sequencing.</title>
        <authorList>
            <person name="Liu L."/>
            <person name="Gao P.J."/>
            <person name="Chen G.J."/>
            <person name="Wang L.S."/>
        </authorList>
    </citation>
    <scope>NUCLEOTIDE SEQUENCE [LARGE SCALE GENOMIC DNA]</scope>
    <source>
        <strain evidence="1 2">PG-01</strain>
    </source>
</reference>
<evidence type="ECO:0000313" key="2">
    <source>
        <dbReference type="Proteomes" id="UP000030185"/>
    </source>
</evidence>
<proteinExistence type="predicted"/>
<dbReference type="Proteomes" id="UP000030185">
    <property type="component" value="Unassembled WGS sequence"/>
</dbReference>
<dbReference type="STRING" id="153721.MYP_3323"/>
<comment type="caution">
    <text evidence="1">The sequence shown here is derived from an EMBL/GenBank/DDBJ whole genome shotgun (WGS) entry which is preliminary data.</text>
</comment>
<keyword evidence="2" id="KW-1185">Reference proteome</keyword>
<dbReference type="RefSeq" id="WP_156140674.1">
    <property type="nucleotide sequence ID" value="NZ_BBLT01000006.1"/>
</dbReference>
<name>A0A098LI10_9BACT</name>
<evidence type="ECO:0000313" key="1">
    <source>
        <dbReference type="EMBL" id="GAL86094.1"/>
    </source>
</evidence>